<evidence type="ECO:0000313" key="2">
    <source>
        <dbReference type="EMBL" id="RIY12863.1"/>
    </source>
</evidence>
<comment type="caution">
    <text evidence="2">The sequence shown here is derived from an EMBL/GenBank/DDBJ whole genome shotgun (WGS) entry which is preliminary data.</text>
</comment>
<dbReference type="EMBL" id="QYCN01000004">
    <property type="protein sequence ID" value="RIY12863.1"/>
    <property type="molecule type" value="Genomic_DNA"/>
</dbReference>
<name>A0A418R5Y5_9BACT</name>
<dbReference type="RefSeq" id="WP_119654463.1">
    <property type="nucleotide sequence ID" value="NZ_JBHUOI010000028.1"/>
</dbReference>
<keyword evidence="1" id="KW-0812">Transmembrane</keyword>
<reference evidence="2 3" key="2">
    <citation type="submission" date="2019-01" db="EMBL/GenBank/DDBJ databases">
        <title>Hymenobacter humicola sp. nov., isolated from soils in Antarctica.</title>
        <authorList>
            <person name="Sedlacek I."/>
            <person name="Holochova P."/>
            <person name="Kralova S."/>
            <person name="Pantucek R."/>
            <person name="Stankova E."/>
            <person name="Vrbovska V."/>
            <person name="Kristofova L."/>
            <person name="Svec P."/>
            <person name="Busse H.-J."/>
        </authorList>
    </citation>
    <scope>NUCLEOTIDE SEQUENCE [LARGE SCALE GENOMIC DNA]</scope>
    <source>
        <strain evidence="2 3">CCM 8852</strain>
    </source>
</reference>
<proteinExistence type="predicted"/>
<evidence type="ECO:0000313" key="3">
    <source>
        <dbReference type="Proteomes" id="UP000284250"/>
    </source>
</evidence>
<evidence type="ECO:0000256" key="1">
    <source>
        <dbReference type="SAM" id="Phobius"/>
    </source>
</evidence>
<keyword evidence="1" id="KW-0472">Membrane</keyword>
<protein>
    <submittedName>
        <fullName evidence="2">Uncharacterized protein</fullName>
    </submittedName>
</protein>
<dbReference type="AlphaFoldDB" id="A0A418R5Y5"/>
<gene>
    <name evidence="2" type="ORF">D0T11_03825</name>
</gene>
<keyword evidence="3" id="KW-1185">Reference proteome</keyword>
<accession>A0A418R5Y5</accession>
<feature type="transmembrane region" description="Helical" evidence="1">
    <location>
        <begin position="53"/>
        <end position="70"/>
    </location>
</feature>
<sequence length="97" mass="10908">MTNYSYFRPADLSALLTLEQRFNVIARRLLLHLLLSLTGLLTGSVLLAQGVGLFAGLLLLVLSVGLALWSSQRYRFEREHLWVAVVRLAEPATPRLF</sequence>
<organism evidence="2 3">
    <name type="scientific">Hymenobacter rubripertinctus</name>
    <dbReference type="NCBI Taxonomy" id="2029981"/>
    <lineage>
        <taxon>Bacteria</taxon>
        <taxon>Pseudomonadati</taxon>
        <taxon>Bacteroidota</taxon>
        <taxon>Cytophagia</taxon>
        <taxon>Cytophagales</taxon>
        <taxon>Hymenobacteraceae</taxon>
        <taxon>Hymenobacter</taxon>
    </lineage>
</organism>
<dbReference type="Proteomes" id="UP000284250">
    <property type="component" value="Unassembled WGS sequence"/>
</dbReference>
<reference evidence="2 3" key="1">
    <citation type="submission" date="2018-09" db="EMBL/GenBank/DDBJ databases">
        <authorList>
            <person name="Zeman M."/>
            <person name="Pardy F."/>
        </authorList>
    </citation>
    <scope>NUCLEOTIDE SEQUENCE [LARGE SCALE GENOMIC DNA]</scope>
    <source>
        <strain evidence="2 3">CCM 8852</strain>
    </source>
</reference>
<feature type="transmembrane region" description="Helical" evidence="1">
    <location>
        <begin position="29"/>
        <end position="47"/>
    </location>
</feature>
<keyword evidence="1" id="KW-1133">Transmembrane helix</keyword>